<accession>A0A5E8BCF8</accession>
<feature type="transmembrane region" description="Helical" evidence="7">
    <location>
        <begin position="504"/>
        <end position="523"/>
    </location>
</feature>
<dbReference type="PANTHER" id="PTHR23504:SF15">
    <property type="entry name" value="MAJOR FACILITATOR SUPERFAMILY (MFS) PROFILE DOMAIN-CONTAINING PROTEIN"/>
    <property type="match status" value="1"/>
</dbReference>
<feature type="region of interest" description="Disordered" evidence="6">
    <location>
        <begin position="408"/>
        <end position="428"/>
    </location>
</feature>
<dbReference type="GO" id="GO:0022857">
    <property type="term" value="F:transmembrane transporter activity"/>
    <property type="evidence" value="ECO:0007669"/>
    <property type="project" value="InterPro"/>
</dbReference>
<feature type="region of interest" description="Disordered" evidence="6">
    <location>
        <begin position="1"/>
        <end position="73"/>
    </location>
</feature>
<evidence type="ECO:0000313" key="9">
    <source>
        <dbReference type="EMBL" id="VVT48751.1"/>
    </source>
</evidence>
<sequence>MPTQKLIIPQQNAPPLSRHDLSADGSSVPSSSTNSVDHHKNYQSLQDVQDASSTDSDATVSSETSPQKPTRQQYTLRDQLDGFPFWQMFVIMTVRFSEPVSMTSLFPYVYFMVKHLRPQGSEASISRYAGYISGSFALCQALTGVHWGRYSDKYGRKPILLIGMLGTCISLFWFGTTQSYHMAMIARCLGGVLNGNVGVIRTSIGEIAPKRQHQALAMSTMSLLWQLGCVIGPMIGGSLADPIINHPGWFSEDSRWKKLFEKCPFLLPNIVTSTLLFFSLILAFLFLEESHPDYLGRNKYDPGLAVGDAIIQFLTFGKFNPATARNERFQKKLRDEEQAASVLSAESDDSKKSNANSTQSTESTNLLQRVDDVVEEDMEYISGEFTNHDHVHHHSITAENTVSNYGSLGQLQQQPSSPTAESISSTSKEDRSANGTFFEALTPAVLATMSMYFLIALQTVVFDEMLPLMASTPPVLDPALGGPSKLPFHFVGGLGLTSVQVGNLLSMTGLVGTFLVMFYFPYVDGKYGTYGPFCLVNKLFPLVHFLMPFSLLLVGAPPESAVAKGIAWVQKKAVDHGFTPPMYALLGIMMIKTLLMAIAFPAVMLLINRAIPNRKHTGGINGLSQMFAATARAIGPILWGLIMTKGQEWQLAGLPWWLLTVVCFGAFGFIKILDRYRDVFEKDK</sequence>
<keyword evidence="10" id="KW-1185">Reference proteome</keyword>
<keyword evidence="3 7" id="KW-0812">Transmembrane</keyword>
<organism evidence="9 10">
    <name type="scientific">Magnusiomyces paraingens</name>
    <dbReference type="NCBI Taxonomy" id="2606893"/>
    <lineage>
        <taxon>Eukaryota</taxon>
        <taxon>Fungi</taxon>
        <taxon>Dikarya</taxon>
        <taxon>Ascomycota</taxon>
        <taxon>Saccharomycotina</taxon>
        <taxon>Dipodascomycetes</taxon>
        <taxon>Dipodascales</taxon>
        <taxon>Dipodascaceae</taxon>
        <taxon>Magnusiomyces</taxon>
    </lineage>
</organism>
<dbReference type="InterPro" id="IPR020846">
    <property type="entry name" value="MFS_dom"/>
</dbReference>
<feature type="compositionally biased region" description="Low complexity" evidence="6">
    <location>
        <begin position="26"/>
        <end position="35"/>
    </location>
</feature>
<evidence type="ECO:0000259" key="8">
    <source>
        <dbReference type="PROSITE" id="PS50850"/>
    </source>
</evidence>
<keyword evidence="4 7" id="KW-1133">Transmembrane helix</keyword>
<dbReference type="RefSeq" id="XP_031852544.1">
    <property type="nucleotide sequence ID" value="XM_031996653.1"/>
</dbReference>
<evidence type="ECO:0000256" key="2">
    <source>
        <dbReference type="ARBA" id="ARBA00022448"/>
    </source>
</evidence>
<feature type="compositionally biased region" description="Polar residues" evidence="6">
    <location>
        <begin position="63"/>
        <end position="73"/>
    </location>
</feature>
<feature type="transmembrane region" description="Helical" evidence="7">
    <location>
        <begin position="265"/>
        <end position="287"/>
    </location>
</feature>
<feature type="region of interest" description="Disordered" evidence="6">
    <location>
        <begin position="340"/>
        <end position="368"/>
    </location>
</feature>
<feature type="transmembrane region" description="Helical" evidence="7">
    <location>
        <begin position="437"/>
        <end position="461"/>
    </location>
</feature>
<dbReference type="AlphaFoldDB" id="A0A5E8BCF8"/>
<evidence type="ECO:0000256" key="5">
    <source>
        <dbReference type="ARBA" id="ARBA00023136"/>
    </source>
</evidence>
<protein>
    <recommendedName>
        <fullName evidence="8">Major facilitator superfamily (MFS) profile domain-containing protein</fullName>
    </recommendedName>
</protein>
<feature type="transmembrane region" description="Helical" evidence="7">
    <location>
        <begin position="535"/>
        <end position="556"/>
    </location>
</feature>
<gene>
    <name evidence="9" type="ORF">SAPINGB_P001933</name>
</gene>
<feature type="transmembrane region" description="Helical" evidence="7">
    <location>
        <begin position="159"/>
        <end position="176"/>
    </location>
</feature>
<dbReference type="CDD" id="cd17330">
    <property type="entry name" value="MFS_SLC46_TetA_like"/>
    <property type="match status" value="1"/>
</dbReference>
<feature type="transmembrane region" description="Helical" evidence="7">
    <location>
        <begin position="619"/>
        <end position="642"/>
    </location>
</feature>
<dbReference type="EMBL" id="CABVLU010000002">
    <property type="protein sequence ID" value="VVT48751.1"/>
    <property type="molecule type" value="Genomic_DNA"/>
</dbReference>
<feature type="domain" description="Major facilitator superfamily (MFS) profile" evidence="8">
    <location>
        <begin position="87"/>
        <end position="678"/>
    </location>
</feature>
<comment type="subcellular location">
    <subcellularLocation>
        <location evidence="1">Membrane</location>
        <topology evidence="1">Multi-pass membrane protein</topology>
    </subcellularLocation>
</comment>
<keyword evidence="2" id="KW-0813">Transport</keyword>
<evidence type="ECO:0000256" key="4">
    <source>
        <dbReference type="ARBA" id="ARBA00022989"/>
    </source>
</evidence>
<reference evidence="9 10" key="1">
    <citation type="submission" date="2019-09" db="EMBL/GenBank/DDBJ databases">
        <authorList>
            <person name="Brejova B."/>
        </authorList>
    </citation>
    <scope>NUCLEOTIDE SEQUENCE [LARGE SCALE GENOMIC DNA]</scope>
</reference>
<dbReference type="GO" id="GO:0016020">
    <property type="term" value="C:membrane"/>
    <property type="evidence" value="ECO:0007669"/>
    <property type="project" value="UniProtKB-SubCell"/>
</dbReference>
<evidence type="ECO:0000256" key="6">
    <source>
        <dbReference type="SAM" id="MobiDB-lite"/>
    </source>
</evidence>
<proteinExistence type="predicted"/>
<dbReference type="PROSITE" id="PS50850">
    <property type="entry name" value="MFS"/>
    <property type="match status" value="1"/>
</dbReference>
<dbReference type="InterPro" id="IPR011701">
    <property type="entry name" value="MFS"/>
</dbReference>
<feature type="compositionally biased region" description="Polar residues" evidence="6">
    <location>
        <begin position="353"/>
        <end position="367"/>
    </location>
</feature>
<keyword evidence="5 7" id="KW-0472">Membrane</keyword>
<feature type="compositionally biased region" description="Low complexity" evidence="6">
    <location>
        <begin position="46"/>
        <end position="62"/>
    </location>
</feature>
<evidence type="ECO:0000313" key="10">
    <source>
        <dbReference type="Proteomes" id="UP000398389"/>
    </source>
</evidence>
<feature type="transmembrane region" description="Helical" evidence="7">
    <location>
        <begin position="582"/>
        <end position="607"/>
    </location>
</feature>
<dbReference type="PANTHER" id="PTHR23504">
    <property type="entry name" value="MAJOR FACILITATOR SUPERFAMILY DOMAIN-CONTAINING PROTEIN 10"/>
    <property type="match status" value="1"/>
</dbReference>
<dbReference type="Gene3D" id="1.20.1250.20">
    <property type="entry name" value="MFS general substrate transporter like domains"/>
    <property type="match status" value="2"/>
</dbReference>
<feature type="compositionally biased region" description="Low complexity" evidence="6">
    <location>
        <begin position="408"/>
        <end position="426"/>
    </location>
</feature>
<dbReference type="InterPro" id="IPR036259">
    <property type="entry name" value="MFS_trans_sf"/>
</dbReference>
<evidence type="ECO:0000256" key="1">
    <source>
        <dbReference type="ARBA" id="ARBA00004141"/>
    </source>
</evidence>
<dbReference type="Pfam" id="PF07690">
    <property type="entry name" value="MFS_1"/>
    <property type="match status" value="1"/>
</dbReference>
<dbReference type="OrthoDB" id="10262656at2759"/>
<name>A0A5E8BCF8_9ASCO</name>
<dbReference type="GeneID" id="43580753"/>
<feature type="transmembrane region" description="Helical" evidence="7">
    <location>
        <begin position="654"/>
        <end position="673"/>
    </location>
</feature>
<dbReference type="Proteomes" id="UP000398389">
    <property type="component" value="Unassembled WGS sequence"/>
</dbReference>
<evidence type="ECO:0000256" key="7">
    <source>
        <dbReference type="SAM" id="Phobius"/>
    </source>
</evidence>
<feature type="compositionally biased region" description="Polar residues" evidence="6">
    <location>
        <begin position="1"/>
        <end position="14"/>
    </location>
</feature>
<dbReference type="SUPFAM" id="SSF103473">
    <property type="entry name" value="MFS general substrate transporter"/>
    <property type="match status" value="1"/>
</dbReference>
<evidence type="ECO:0000256" key="3">
    <source>
        <dbReference type="ARBA" id="ARBA00022692"/>
    </source>
</evidence>
<feature type="transmembrane region" description="Helical" evidence="7">
    <location>
        <begin position="223"/>
        <end position="245"/>
    </location>
</feature>